<dbReference type="AlphaFoldDB" id="A0A9W9R9P8"/>
<keyword evidence="3" id="KW-1185">Reference proteome</keyword>
<organism evidence="2 3">
    <name type="scientific">Penicillium concentricum</name>
    <dbReference type="NCBI Taxonomy" id="293559"/>
    <lineage>
        <taxon>Eukaryota</taxon>
        <taxon>Fungi</taxon>
        <taxon>Dikarya</taxon>
        <taxon>Ascomycota</taxon>
        <taxon>Pezizomycotina</taxon>
        <taxon>Eurotiomycetes</taxon>
        <taxon>Eurotiomycetidae</taxon>
        <taxon>Eurotiales</taxon>
        <taxon>Aspergillaceae</taxon>
        <taxon>Penicillium</taxon>
    </lineage>
</organism>
<reference evidence="2" key="1">
    <citation type="submission" date="2022-12" db="EMBL/GenBank/DDBJ databases">
        <authorList>
            <person name="Petersen C."/>
        </authorList>
    </citation>
    <scope>NUCLEOTIDE SEQUENCE</scope>
    <source>
        <strain evidence="2">IBT 3081</strain>
    </source>
</reference>
<feature type="region of interest" description="Disordered" evidence="1">
    <location>
        <begin position="468"/>
        <end position="493"/>
    </location>
</feature>
<dbReference type="RefSeq" id="XP_056574359.1">
    <property type="nucleotide sequence ID" value="XM_056728544.1"/>
</dbReference>
<feature type="compositionally biased region" description="Low complexity" evidence="1">
    <location>
        <begin position="194"/>
        <end position="203"/>
    </location>
</feature>
<dbReference type="Proteomes" id="UP001147752">
    <property type="component" value="Unassembled WGS sequence"/>
</dbReference>
<feature type="compositionally biased region" description="Polar residues" evidence="1">
    <location>
        <begin position="182"/>
        <end position="193"/>
    </location>
</feature>
<dbReference type="PANTHER" id="PTHR42051:SF1">
    <property type="entry name" value="MEIOTICALLY UP-REGULATED PROTEIN PB1A10.08"/>
    <property type="match status" value="1"/>
</dbReference>
<dbReference type="InterPro" id="IPR034443">
    <property type="entry name" value="PB1A10.08"/>
</dbReference>
<proteinExistence type="predicted"/>
<evidence type="ECO:0000313" key="3">
    <source>
        <dbReference type="Proteomes" id="UP001147752"/>
    </source>
</evidence>
<feature type="compositionally biased region" description="Basic residues" evidence="1">
    <location>
        <begin position="116"/>
        <end position="126"/>
    </location>
</feature>
<feature type="region of interest" description="Disordered" evidence="1">
    <location>
        <begin position="159"/>
        <end position="236"/>
    </location>
</feature>
<comment type="caution">
    <text evidence="2">The sequence shown here is derived from an EMBL/GenBank/DDBJ whole genome shotgun (WGS) entry which is preliminary data.</text>
</comment>
<feature type="compositionally biased region" description="Basic and acidic residues" evidence="1">
    <location>
        <begin position="224"/>
        <end position="236"/>
    </location>
</feature>
<feature type="region of interest" description="Disordered" evidence="1">
    <location>
        <begin position="39"/>
        <end position="131"/>
    </location>
</feature>
<feature type="compositionally biased region" description="Polar residues" evidence="1">
    <location>
        <begin position="39"/>
        <end position="49"/>
    </location>
</feature>
<gene>
    <name evidence="2" type="ORF">N7517_010821</name>
</gene>
<accession>A0A9W9R9P8</accession>
<name>A0A9W9R9P8_9EURO</name>
<feature type="compositionally biased region" description="Basic and acidic residues" evidence="1">
    <location>
        <begin position="167"/>
        <end position="181"/>
    </location>
</feature>
<feature type="compositionally biased region" description="Low complexity" evidence="1">
    <location>
        <begin position="74"/>
        <end position="91"/>
    </location>
</feature>
<feature type="compositionally biased region" description="Pro residues" evidence="1">
    <location>
        <begin position="204"/>
        <end position="215"/>
    </location>
</feature>
<reference evidence="2" key="2">
    <citation type="journal article" date="2023" name="IMA Fungus">
        <title>Comparative genomic study of the Penicillium genus elucidates a diverse pangenome and 15 lateral gene transfer events.</title>
        <authorList>
            <person name="Petersen C."/>
            <person name="Sorensen T."/>
            <person name="Nielsen M.R."/>
            <person name="Sondergaard T.E."/>
            <person name="Sorensen J.L."/>
            <person name="Fitzpatrick D.A."/>
            <person name="Frisvad J.C."/>
            <person name="Nielsen K.L."/>
        </authorList>
    </citation>
    <scope>NUCLEOTIDE SEQUENCE</scope>
    <source>
        <strain evidence="2">IBT 3081</strain>
    </source>
</reference>
<feature type="region of interest" description="Disordered" evidence="1">
    <location>
        <begin position="328"/>
        <end position="348"/>
    </location>
</feature>
<dbReference type="OrthoDB" id="4181307at2759"/>
<dbReference type="PANTHER" id="PTHR42051">
    <property type="entry name" value="MEIOTICALLY UP-REGULATED PROTEIN PB1A10.08"/>
    <property type="match status" value="1"/>
</dbReference>
<evidence type="ECO:0000313" key="2">
    <source>
        <dbReference type="EMBL" id="KAJ5356212.1"/>
    </source>
</evidence>
<protein>
    <submittedName>
        <fullName evidence="2">Uncharacterized protein</fullName>
    </submittedName>
</protein>
<dbReference type="GeneID" id="81467727"/>
<evidence type="ECO:0000256" key="1">
    <source>
        <dbReference type="SAM" id="MobiDB-lite"/>
    </source>
</evidence>
<dbReference type="EMBL" id="JAPZBT010000006">
    <property type="protein sequence ID" value="KAJ5356212.1"/>
    <property type="molecule type" value="Genomic_DNA"/>
</dbReference>
<sequence length="493" mass="55456">MMVPRAFLFSSAPPQKPFQPHGMKPFMPSECSGLHLSAPNTETRGSINTIPVVIPPKRGCSSRTMPARRDMRSRTLSKTSESSRRSSSSSSNDRPIPTSFTSMLDATAIPVPRRNWTTRRPRKLPRGNHEEDFRRMLQEDIKSKEENFLDGTAYSPLDILLSPPDQDSEKHLSCNNSEHESQLSVRSASSDSMPSLEHGLSSPPSLPSSPTPPSHRSPRSPRSPLERRQPRYSHSEECALDHPLLVTELDECEYVEIKNDNEPATPNTVPAKRSASFGRLGSSFKSNLTASLRAIKSAAQSVSTFATPSVQPEDFLTRSLFTITPEMTDDRRPLPMQETPSPALRRYLNPSPMNPTPMSPAEMYVYHDHPHDKSKTSSTSPVSIQMQTYRRAGGRGNRRNHFHIASKDQKFITFDPEIPPMSRQREIRENSDFLRVVVLEMNMRRSGKLRDDIPPRARIWLPARKTNSHLSGQYEDGDDNNTVPSRWVGVSAQ</sequence>